<keyword evidence="2" id="KW-1185">Reference proteome</keyword>
<dbReference type="GO" id="GO:0030246">
    <property type="term" value="F:carbohydrate binding"/>
    <property type="evidence" value="ECO:0007669"/>
    <property type="project" value="InterPro"/>
</dbReference>
<organism evidence="1 2">
    <name type="scientific">Cuscuta australis</name>
    <dbReference type="NCBI Taxonomy" id="267555"/>
    <lineage>
        <taxon>Eukaryota</taxon>
        <taxon>Viridiplantae</taxon>
        <taxon>Streptophyta</taxon>
        <taxon>Embryophyta</taxon>
        <taxon>Tracheophyta</taxon>
        <taxon>Spermatophyta</taxon>
        <taxon>Magnoliopsida</taxon>
        <taxon>eudicotyledons</taxon>
        <taxon>Gunneridae</taxon>
        <taxon>Pentapetalae</taxon>
        <taxon>asterids</taxon>
        <taxon>lamiids</taxon>
        <taxon>Solanales</taxon>
        <taxon>Convolvulaceae</taxon>
        <taxon>Cuscuteae</taxon>
        <taxon>Cuscuta</taxon>
        <taxon>Cuscuta subgen. Grammica</taxon>
        <taxon>Cuscuta sect. Cleistogrammica</taxon>
    </lineage>
</organism>
<proteinExistence type="predicted"/>
<dbReference type="InterPro" id="IPR014718">
    <property type="entry name" value="GH-type_carb-bd"/>
</dbReference>
<sequence length="200" mass="22218">MLLGKNRLGIRMKAKALNKATPVNLASHSYWNLAGHDSGHILSHTIQIFGSHITPVKDDLVPTGAIQPVKGTPYDFLQPHEIGSKLSQLPGGYDINYVLDPTEGSHRHLHKVAVVQEPKSGRKMELWTNKPGVQFYTSNMLKDTKGKGGFVYQKYAGLCLETQGFPDSVNHPNFPSQFVDAGETYDHVMVYRFTALTTKE</sequence>
<dbReference type="InterPro" id="IPR008183">
    <property type="entry name" value="Aldose_1/G6P_1-epimerase"/>
</dbReference>
<dbReference type="Gene3D" id="2.70.98.10">
    <property type="match status" value="1"/>
</dbReference>
<dbReference type="PANTHER" id="PTHR10091:SF3">
    <property type="entry name" value="ALDOSE 1-EPIMERASE"/>
    <property type="match status" value="1"/>
</dbReference>
<reference evidence="1 2" key="1">
    <citation type="submission" date="2018-06" db="EMBL/GenBank/DDBJ databases">
        <title>The Genome of Cuscuta australis (Dodder) Provides Insight into the Evolution of Plant Parasitism.</title>
        <authorList>
            <person name="Liu H."/>
        </authorList>
    </citation>
    <scope>NUCLEOTIDE SEQUENCE [LARGE SCALE GENOMIC DNA]</scope>
    <source>
        <strain evidence="2">cv. Yunnan</strain>
        <tissue evidence="1">Vines</tissue>
    </source>
</reference>
<dbReference type="GO" id="GO:0033499">
    <property type="term" value="P:galactose catabolic process via UDP-galactose, Leloir pathway"/>
    <property type="evidence" value="ECO:0007669"/>
    <property type="project" value="TreeGrafter"/>
</dbReference>
<accession>A0A328CZY8</accession>
<dbReference type="SUPFAM" id="SSF74650">
    <property type="entry name" value="Galactose mutarotase-like"/>
    <property type="match status" value="1"/>
</dbReference>
<dbReference type="AlphaFoldDB" id="A0A328CZY8"/>
<dbReference type="InterPro" id="IPR011013">
    <property type="entry name" value="Gal_mutarotase_sf_dom"/>
</dbReference>
<dbReference type="PANTHER" id="PTHR10091">
    <property type="entry name" value="ALDOSE-1-EPIMERASE"/>
    <property type="match status" value="1"/>
</dbReference>
<evidence type="ECO:0008006" key="3">
    <source>
        <dbReference type="Google" id="ProtNLM"/>
    </source>
</evidence>
<evidence type="ECO:0000313" key="1">
    <source>
        <dbReference type="EMBL" id="RAL39057.1"/>
    </source>
</evidence>
<dbReference type="Proteomes" id="UP000249390">
    <property type="component" value="Unassembled WGS sequence"/>
</dbReference>
<protein>
    <recommendedName>
        <fullName evidence="3">Aldose 1-epimerase</fullName>
    </recommendedName>
</protein>
<evidence type="ECO:0000313" key="2">
    <source>
        <dbReference type="Proteomes" id="UP000249390"/>
    </source>
</evidence>
<dbReference type="GO" id="GO:0006006">
    <property type="term" value="P:glucose metabolic process"/>
    <property type="evidence" value="ECO:0007669"/>
    <property type="project" value="TreeGrafter"/>
</dbReference>
<name>A0A328CZY8_9ASTE</name>
<dbReference type="GO" id="GO:0004034">
    <property type="term" value="F:aldose 1-epimerase activity"/>
    <property type="evidence" value="ECO:0007669"/>
    <property type="project" value="TreeGrafter"/>
</dbReference>
<dbReference type="Pfam" id="PF01263">
    <property type="entry name" value="Aldose_epim"/>
    <property type="match status" value="1"/>
</dbReference>
<gene>
    <name evidence="1" type="ORF">DM860_011543</name>
</gene>
<dbReference type="EMBL" id="NQVE01000203">
    <property type="protein sequence ID" value="RAL39057.1"/>
    <property type="molecule type" value="Genomic_DNA"/>
</dbReference>
<comment type="caution">
    <text evidence="1">The sequence shown here is derived from an EMBL/GenBank/DDBJ whole genome shotgun (WGS) entry which is preliminary data.</text>
</comment>